<feature type="region of interest" description="Disordered" evidence="1">
    <location>
        <begin position="59"/>
        <end position="93"/>
    </location>
</feature>
<evidence type="ECO:0000256" key="1">
    <source>
        <dbReference type="SAM" id="MobiDB-lite"/>
    </source>
</evidence>
<dbReference type="STRING" id="1548018.LS64_08675"/>
<dbReference type="Proteomes" id="UP000477070">
    <property type="component" value="Unassembled WGS sequence"/>
</dbReference>
<evidence type="ECO:0000313" key="4">
    <source>
        <dbReference type="EMBL" id="MWV68854.1"/>
    </source>
</evidence>
<gene>
    <name evidence="4" type="ORF">DCO61_02145</name>
    <name evidence="5" type="ORF">LS64_005545</name>
</gene>
<organism evidence="5 6">
    <name type="scientific">Helicobacter saguini</name>
    <dbReference type="NCBI Taxonomy" id="1548018"/>
    <lineage>
        <taxon>Bacteria</taxon>
        <taxon>Pseudomonadati</taxon>
        <taxon>Campylobacterota</taxon>
        <taxon>Epsilonproteobacteria</taxon>
        <taxon>Campylobacterales</taxon>
        <taxon>Helicobacteraceae</taxon>
        <taxon>Helicobacter</taxon>
    </lineage>
</organism>
<feature type="compositionally biased region" description="Basic and acidic residues" evidence="1">
    <location>
        <begin position="192"/>
        <end position="205"/>
    </location>
</feature>
<feature type="domain" description="YhdP central" evidence="3">
    <location>
        <begin position="1509"/>
        <end position="1736"/>
    </location>
</feature>
<proteinExistence type="predicted"/>
<reference evidence="5" key="3">
    <citation type="submission" date="2018-04" db="EMBL/GenBank/DDBJ databases">
        <authorList>
            <person name="Sheh A."/>
            <person name="Shen Z."/>
            <person name="Mannion A.J."/>
            <person name="Fox J.G."/>
        </authorList>
    </citation>
    <scope>NUCLEOTIDE SEQUENCE</scope>
    <source>
        <strain evidence="5">MIT 97-6194</strain>
    </source>
</reference>
<dbReference type="Proteomes" id="UP000029714">
    <property type="component" value="Unassembled WGS sequence"/>
</dbReference>
<sequence>MTMKRSVIMPRNNDNADTFINPPSDKLTINNTQKQIINDNVEPKVIDNRESSLQDFRESMKGLDSKENQNIESNERSEKSQESIGIQNLDSKDSQMKVNTQSVVGGFGGLQGGIRGSDFAIQATLVPPCERVECKDSKLKENNIESNDSVNSRSETKNVENKKDSIESNNLQNLDSKNAQDSNILSPAHHPTNKEKETPIQDQNKKPKKKRKKALISLSATFIAMLVTLFISYKVLAKGIYIENLNIANIDINNIFLQLNNKLTLTIDSITLNDTQKEDNTQPPNLKEIINYTQKALYVLSYFETLEINEITLSPNNHLQISYANGHYDISSNLFDAKFNVTDNKNSFFLSINEFNLKNIPAHLEGDFTFNIPNKTLEFDIKAILDSKNEWLSLKGNTDFENIVLNGKSSVLNDLDELKPFINAIEKPSLKATLNGWLYEKVKYKEMKIDSISANINLNNITQSLLKNLFVKLHIYDARVSLNKGNTPILSPEVILEFKDASLNITPLQPTLAGMNLSGSSVLIKGMPTPDVIVNLNGSNVRLDSNLAGIIKSYGLTLPVSQDSLKSSVKSMANVELDSKTYTQTQNEIIESVNTALTPKEPAKIDSKIRVVESKSEIKNIFTNKDGVSLSMQIVIKHNAANPLKPLFSLNGLVQAANTQLSVYKVPLSASSLNVALDITPTASLIYINGNNVKWNKIIDGNINMLLNGSARNIKANMFVKNGVINTGNLRALRLMRDEVKTFNTQNIPELDDTDDLDEAMGNSPYPQQDSIKLANLESRFYKNTEYTNLDSKNLENIESRFYKNIESKNSRSEESQKSIGIQNLDSINSQTKVNTRSVVGGLGGCKGGKGEQPRVQRSKLTLANSRPPYPPCERVDLENKKLSNNIKESIDFVNSRSETKNVDNIESRFYKNTLDSKKLQNLISIESNNKDSKNNGIYLGDLQDSNILDSKAIKTNFIESNKAITLAANDKKKKQTTADDDENVLKELKSNPIWDDLKIRTKKTRPFTPRTDKELEIIALAQLNKEREPFSLEQDFINMKNTNVLINLDYSKDFITLNVPSLNLNLDTKKGLHIHVSRIESILRHSPIARFYGLEHGDFTLDVIDSIESTSNSSHTQQDSINLANLESRFYKNTKITNLDSKNLENIESKNSRSETKDVDNKIDSMQSCANSPLPCGGGLGGWVKNPNLTKNQNTKLDSKKLQNLDSKNVDISTATLPTATLPTPQPPSAREGGYIHPTFKERKNANETIESKNLVIASNSEAIHTNKNQKINNIDCHDFTTQNLAMTNNQDSKKVIESNGIYISNLGDLQDSNVIKSEIIKTNFTRHIERSEISNIKTIESNNQDSIKLSQNTDISPTAQHDSIATSQDSTNKDSQNKTQTTQNNKTKKTTATFTLNLKDLSYPIYDNDTHQKLKNITLKGTFDGTSLIILGNDNIDFKSEDGLSLLRLENYRIDIDEIYDSSIPFFVDLLKDKQKDLPYSDAAIRQELRLLNIKQKLRKKLNVNPIDFNVLGKNMQFSFLGYTAPFDMINLRFIDGRIAIDGQYEKGIMNANMIKDSIHIRAKNFSGAFVNMVLMSAKDGKKMFDGGTFSLDGLYRDSILNATLEIQNTSVLEFKALQNVFAFIDTLPSLVMFKNPHLGSGYQISYGKVLFATNSDYVGLQNIFLLGNSMDINGQGIIDKKSEEMNVNLSITTIKNLGKFINKIPIVGYLILGRKGEISTNLILSGKYTDPKVNLTLATDIIKMPLNILRRVFPVEMLNESIQNAEDMDINY</sequence>
<dbReference type="OrthoDB" id="5332226at2"/>
<name>A0A347W222_9HELI</name>
<feature type="region of interest" description="Disordered" evidence="1">
    <location>
        <begin position="1357"/>
        <end position="1389"/>
    </location>
</feature>
<evidence type="ECO:0000313" key="7">
    <source>
        <dbReference type="Proteomes" id="UP000477070"/>
    </source>
</evidence>
<feature type="region of interest" description="Disordered" evidence="1">
    <location>
        <begin position="844"/>
        <end position="872"/>
    </location>
</feature>
<dbReference type="Pfam" id="PF13116">
    <property type="entry name" value="YhdP"/>
    <property type="match status" value="1"/>
</dbReference>
<reference evidence="5 6" key="2">
    <citation type="journal article" date="2016" name="Infect. Immun.">
        <title>Helicobacter saguini, a Novel Helicobacter Isolated from Cotton-Top Tamarins with Ulcerative Colitis, Has Proinflammatory Properties and Induces Typhlocolitis and Dysplasia in Gnotobiotic IL-10-/- Mice.</title>
        <authorList>
            <person name="Shen Z."/>
            <person name="Mannion A."/>
            <person name="Whary M.T."/>
            <person name="Muthupalani S."/>
            <person name="Sheh A."/>
            <person name="Feng Y."/>
            <person name="Gong G."/>
            <person name="Vandamme P."/>
            <person name="Holcombe H.R."/>
            <person name="Paster B.J."/>
            <person name="Fox J.G."/>
        </authorList>
    </citation>
    <scope>NUCLEOTIDE SEQUENCE [LARGE SCALE GENOMIC DNA]</scope>
    <source>
        <strain evidence="5 6">MIT 97-6194</strain>
    </source>
</reference>
<keyword evidence="2" id="KW-0812">Transmembrane</keyword>
<comment type="caution">
    <text evidence="5">The sequence shown here is derived from an EMBL/GenBank/DDBJ whole genome shotgun (WGS) entry which is preliminary data.</text>
</comment>
<protein>
    <recommendedName>
        <fullName evidence="3">YhdP central domain-containing protein</fullName>
    </recommendedName>
</protein>
<feature type="compositionally biased region" description="Polar residues" evidence="1">
    <location>
        <begin position="144"/>
        <end position="153"/>
    </location>
</feature>
<feature type="region of interest" description="Disordered" evidence="1">
    <location>
        <begin position="1"/>
        <end position="23"/>
    </location>
</feature>
<dbReference type="InterPro" id="IPR025263">
    <property type="entry name" value="YhdP_central"/>
</dbReference>
<dbReference type="EMBL" id="JRMP02000007">
    <property type="protein sequence ID" value="TLD94397.1"/>
    <property type="molecule type" value="Genomic_DNA"/>
</dbReference>
<keyword evidence="6" id="KW-1185">Reference proteome</keyword>
<evidence type="ECO:0000256" key="2">
    <source>
        <dbReference type="SAM" id="Phobius"/>
    </source>
</evidence>
<feature type="compositionally biased region" description="Basic and acidic residues" evidence="1">
    <location>
        <begin position="59"/>
        <end position="81"/>
    </location>
</feature>
<evidence type="ECO:0000259" key="3">
    <source>
        <dbReference type="Pfam" id="PF13116"/>
    </source>
</evidence>
<keyword evidence="2" id="KW-1133">Transmembrane helix</keyword>
<reference evidence="5 6" key="1">
    <citation type="journal article" date="2014" name="Genome Announc.">
        <title>Draft genome sequences of eight enterohepatic helicobacter species isolated from both laboratory and wild rodents.</title>
        <authorList>
            <person name="Sheh A."/>
            <person name="Shen Z."/>
            <person name="Fox J.G."/>
        </authorList>
    </citation>
    <scope>NUCLEOTIDE SEQUENCE [LARGE SCALE GENOMIC DNA]</scope>
    <source>
        <strain evidence="5 6">MIT 97-6194</strain>
    </source>
</reference>
<feature type="transmembrane region" description="Helical" evidence="2">
    <location>
        <begin position="214"/>
        <end position="236"/>
    </location>
</feature>
<evidence type="ECO:0000313" key="6">
    <source>
        <dbReference type="Proteomes" id="UP000029714"/>
    </source>
</evidence>
<feature type="compositionally biased region" description="Polar residues" evidence="1">
    <location>
        <begin position="167"/>
        <end position="185"/>
    </location>
</feature>
<feature type="compositionally biased region" description="Polar residues" evidence="1">
    <location>
        <begin position="1357"/>
        <end position="1372"/>
    </location>
</feature>
<keyword evidence="2" id="KW-0472">Membrane</keyword>
<reference evidence="4 7" key="4">
    <citation type="submission" date="2019-12" db="EMBL/GenBank/DDBJ databases">
        <title>Multi-Generational Helicobacter saguini Isolates.</title>
        <authorList>
            <person name="Mannion A."/>
            <person name="Shen Z."/>
            <person name="Fox J.G."/>
        </authorList>
    </citation>
    <scope>NUCLEOTIDE SEQUENCE [LARGE SCALE GENOMIC DNA]</scope>
    <source>
        <strain evidence="4">16-048</strain>
        <strain evidence="7">16-048 (F4)</strain>
    </source>
</reference>
<feature type="compositionally biased region" description="Basic and acidic residues" evidence="1">
    <location>
        <begin position="154"/>
        <end position="166"/>
    </location>
</feature>
<evidence type="ECO:0000313" key="5">
    <source>
        <dbReference type="EMBL" id="TLD94397.1"/>
    </source>
</evidence>
<dbReference type="EMBL" id="QBIU01000001">
    <property type="protein sequence ID" value="MWV68854.1"/>
    <property type="molecule type" value="Genomic_DNA"/>
</dbReference>
<accession>A0A347W222</accession>
<feature type="region of interest" description="Disordered" evidence="1">
    <location>
        <begin position="143"/>
        <end position="209"/>
    </location>
</feature>
<feature type="compositionally biased region" description="Low complexity" evidence="1">
    <location>
        <begin position="1379"/>
        <end position="1389"/>
    </location>
</feature>